<keyword evidence="4 9" id="KW-0812">Transmembrane</keyword>
<keyword evidence="6 9" id="KW-1133">Transmembrane helix</keyword>
<dbReference type="InterPro" id="IPR003369">
    <property type="entry name" value="TatA/B/E"/>
</dbReference>
<evidence type="ECO:0000256" key="9">
    <source>
        <dbReference type="HAMAP-Rule" id="MF_00236"/>
    </source>
</evidence>
<comment type="subcellular location">
    <subcellularLocation>
        <location evidence="1 9">Cell membrane</location>
        <topology evidence="1 9">Single-pass membrane protein</topology>
    </subcellularLocation>
</comment>
<dbReference type="RefSeq" id="WP_180284016.1">
    <property type="nucleotide sequence ID" value="NZ_JABFDB010000016.1"/>
</dbReference>
<evidence type="ECO:0000313" key="10">
    <source>
        <dbReference type="EMBL" id="NYZ22242.1"/>
    </source>
</evidence>
<keyword evidence="8 9" id="KW-0472">Membrane</keyword>
<dbReference type="EMBL" id="JABFDB010000016">
    <property type="protein sequence ID" value="NYZ22242.1"/>
    <property type="molecule type" value="Genomic_DNA"/>
</dbReference>
<keyword evidence="5 9" id="KW-0653">Protein transport</keyword>
<keyword evidence="3 9" id="KW-1003">Cell membrane</keyword>
<dbReference type="Proteomes" id="UP000584642">
    <property type="component" value="Unassembled WGS sequence"/>
</dbReference>
<evidence type="ECO:0000256" key="7">
    <source>
        <dbReference type="ARBA" id="ARBA00023010"/>
    </source>
</evidence>
<accession>A0ABX2TDV1</accession>
<organism evidence="10 11">
    <name type="scientific">Azospirillum oleiclasticum</name>
    <dbReference type="NCBI Taxonomy" id="2735135"/>
    <lineage>
        <taxon>Bacteria</taxon>
        <taxon>Pseudomonadati</taxon>
        <taxon>Pseudomonadota</taxon>
        <taxon>Alphaproteobacteria</taxon>
        <taxon>Rhodospirillales</taxon>
        <taxon>Azospirillaceae</taxon>
        <taxon>Azospirillum</taxon>
    </lineage>
</organism>
<comment type="function">
    <text evidence="9">Part of the twin-arginine translocation (Tat) system that transports large folded proteins containing a characteristic twin-arginine motif in their signal peptide across membranes. TatA could form the protein-conducting channel of the Tat system.</text>
</comment>
<gene>
    <name evidence="9" type="primary">tatA</name>
    <name evidence="10" type="ORF">HND93_21225</name>
</gene>
<evidence type="ECO:0000313" key="11">
    <source>
        <dbReference type="Proteomes" id="UP000584642"/>
    </source>
</evidence>
<dbReference type="PANTHER" id="PTHR42982:SF1">
    <property type="entry name" value="SEC-INDEPENDENT PROTEIN TRANSLOCASE PROTEIN TATA"/>
    <property type="match status" value="1"/>
</dbReference>
<evidence type="ECO:0000256" key="6">
    <source>
        <dbReference type="ARBA" id="ARBA00022989"/>
    </source>
</evidence>
<evidence type="ECO:0000256" key="4">
    <source>
        <dbReference type="ARBA" id="ARBA00022692"/>
    </source>
</evidence>
<dbReference type="NCBIfam" id="TIGR01411">
    <property type="entry name" value="tatAE"/>
    <property type="match status" value="1"/>
</dbReference>
<feature type="transmembrane region" description="Helical" evidence="9">
    <location>
        <begin position="6"/>
        <end position="25"/>
    </location>
</feature>
<sequence>MGSFSIAHWLIVLAVVVLLFGAGKLPRLMGDAAKGIKAFKANLKDDDTAAAPPATRPTTDA</sequence>
<comment type="similarity">
    <text evidence="9">Belongs to the TatA/E family.</text>
</comment>
<dbReference type="NCBIfam" id="NF001940">
    <property type="entry name" value="PRK00720.1"/>
    <property type="match status" value="1"/>
</dbReference>
<dbReference type="Gene3D" id="1.20.5.3310">
    <property type="match status" value="1"/>
</dbReference>
<evidence type="ECO:0000256" key="8">
    <source>
        <dbReference type="ARBA" id="ARBA00023136"/>
    </source>
</evidence>
<keyword evidence="2 9" id="KW-0813">Transport</keyword>
<evidence type="ECO:0000256" key="3">
    <source>
        <dbReference type="ARBA" id="ARBA00022475"/>
    </source>
</evidence>
<evidence type="ECO:0000256" key="1">
    <source>
        <dbReference type="ARBA" id="ARBA00004162"/>
    </source>
</evidence>
<proteinExistence type="inferred from homology"/>
<dbReference type="Pfam" id="PF02416">
    <property type="entry name" value="TatA_B_E"/>
    <property type="match status" value="1"/>
</dbReference>
<protein>
    <recommendedName>
        <fullName evidence="9">Sec-independent protein translocase protein TatA</fullName>
    </recommendedName>
</protein>
<dbReference type="InterPro" id="IPR006312">
    <property type="entry name" value="TatA/E"/>
</dbReference>
<comment type="subunit">
    <text evidence="9">The Tat system comprises two distinct complexes: a TatABC complex, containing multiple copies of TatA, TatB and TatC subunits, and a separate TatA complex, containing only TatA subunits. Substrates initially bind to the TatABC complex, which probably triggers association of the separate TatA complex to form the active translocon.</text>
</comment>
<name>A0ABX2TDV1_9PROT</name>
<keyword evidence="7 9" id="KW-0811">Translocation</keyword>
<dbReference type="PANTHER" id="PTHR42982">
    <property type="entry name" value="SEC-INDEPENDENT PROTEIN TRANSLOCASE PROTEIN TATA"/>
    <property type="match status" value="1"/>
</dbReference>
<dbReference type="HAMAP" id="MF_00236">
    <property type="entry name" value="TatA_E"/>
    <property type="match status" value="1"/>
</dbReference>
<evidence type="ECO:0000256" key="2">
    <source>
        <dbReference type="ARBA" id="ARBA00022448"/>
    </source>
</evidence>
<evidence type="ECO:0000256" key="5">
    <source>
        <dbReference type="ARBA" id="ARBA00022927"/>
    </source>
</evidence>
<comment type="caution">
    <text evidence="10">The sequence shown here is derived from an EMBL/GenBank/DDBJ whole genome shotgun (WGS) entry which is preliminary data.</text>
</comment>
<keyword evidence="11" id="KW-1185">Reference proteome</keyword>
<reference evidence="10 11" key="1">
    <citation type="submission" date="2020-05" db="EMBL/GenBank/DDBJ databases">
        <title>Azospirillum oleiclasticum sp. nov, a nitrogen-fixing and heavy crude oil-emulsifying bacterium isolated from the crude oil of Yumen Oilfield.</title>
        <authorList>
            <person name="Wu D."/>
            <person name="Cai M."/>
            <person name="Zhang X."/>
        </authorList>
    </citation>
    <scope>NUCLEOTIDE SEQUENCE [LARGE SCALE GENOMIC DNA]</scope>
    <source>
        <strain evidence="10 11">ROY-1-1-2</strain>
    </source>
</reference>